<proteinExistence type="predicted"/>
<dbReference type="Proteomes" id="UP000013047">
    <property type="component" value="Unassembled WGS sequence"/>
</dbReference>
<protein>
    <submittedName>
        <fullName evidence="1">Uncharacterized protein</fullName>
    </submittedName>
</protein>
<accession>N6YVC8</accession>
<dbReference type="AlphaFoldDB" id="N6YVC8"/>
<evidence type="ECO:0000313" key="2">
    <source>
        <dbReference type="Proteomes" id="UP000013047"/>
    </source>
</evidence>
<reference evidence="1 2" key="1">
    <citation type="submission" date="2012-09" db="EMBL/GenBank/DDBJ databases">
        <title>Draft Genome Sequences of 6 Strains from Genus Thauera.</title>
        <authorList>
            <person name="Liu B."/>
            <person name="Shapleigh J.P."/>
            <person name="Frostegard A.H."/>
        </authorList>
    </citation>
    <scope>NUCLEOTIDE SEQUENCE [LARGE SCALE GENOMIC DNA]</scope>
    <source>
        <strain evidence="1 2">B4P</strain>
    </source>
</reference>
<comment type="caution">
    <text evidence="1">The sequence shown here is derived from an EMBL/GenBank/DDBJ whole genome shotgun (WGS) entry which is preliminary data.</text>
</comment>
<organism evidence="1 2">
    <name type="scientific">Thauera phenylacetica B4P</name>
    <dbReference type="NCBI Taxonomy" id="1234382"/>
    <lineage>
        <taxon>Bacteria</taxon>
        <taxon>Pseudomonadati</taxon>
        <taxon>Pseudomonadota</taxon>
        <taxon>Betaproteobacteria</taxon>
        <taxon>Rhodocyclales</taxon>
        <taxon>Zoogloeaceae</taxon>
        <taxon>Thauera</taxon>
    </lineage>
</organism>
<evidence type="ECO:0000313" key="1">
    <source>
        <dbReference type="EMBL" id="ENO98236.1"/>
    </source>
</evidence>
<name>N6YVC8_9RHOO</name>
<keyword evidence="2" id="KW-1185">Reference proteome</keyword>
<dbReference type="RefSeq" id="WP_004357695.1">
    <property type="nucleotide sequence ID" value="NZ_AMXF01000017.1"/>
</dbReference>
<gene>
    <name evidence="1" type="ORF">C667_04670</name>
</gene>
<dbReference type="EMBL" id="AMXF01000017">
    <property type="protein sequence ID" value="ENO98236.1"/>
    <property type="molecule type" value="Genomic_DNA"/>
</dbReference>
<sequence length="190" mass="19322">MLSNVSPISAALIVSALPLIAGCVSGGGYKPISERLPALEVSFADPAWTGNTIPAGQHCQMFGGKGQTPALKVGKIPGGANAIIVEFNDLSFGPLSSGGGHGKIGYWIKGAGSAVLPSVPGETADLGVQGSFIEAKARSTGQYASPGYLPPCSGGRGNTYVADVKAVYKATKEGEESLLLAEQRIKLGTY</sequence>